<dbReference type="InterPro" id="IPR008628">
    <property type="entry name" value="GPP34-like"/>
</dbReference>
<dbReference type="InterPro" id="IPR038261">
    <property type="entry name" value="GPP34-like_sf"/>
</dbReference>
<keyword evidence="2" id="KW-0333">Golgi apparatus</keyword>
<evidence type="ECO:0000256" key="3">
    <source>
        <dbReference type="ARBA" id="ARBA00023121"/>
    </source>
</evidence>
<evidence type="ECO:0000256" key="4">
    <source>
        <dbReference type="ARBA" id="ARBA00023136"/>
    </source>
</evidence>
<evidence type="ECO:0000313" key="5">
    <source>
        <dbReference type="EMBL" id="WFP15240.1"/>
    </source>
</evidence>
<evidence type="ECO:0000256" key="2">
    <source>
        <dbReference type="ARBA" id="ARBA00023034"/>
    </source>
</evidence>
<organism evidence="5 6">
    <name type="scientific">Citricoccus muralis</name>
    <dbReference type="NCBI Taxonomy" id="169134"/>
    <lineage>
        <taxon>Bacteria</taxon>
        <taxon>Bacillati</taxon>
        <taxon>Actinomycetota</taxon>
        <taxon>Actinomycetes</taxon>
        <taxon>Micrococcales</taxon>
        <taxon>Micrococcaceae</taxon>
        <taxon>Citricoccus</taxon>
    </lineage>
</organism>
<keyword evidence="6" id="KW-1185">Reference proteome</keyword>
<accession>A0ABY8H2G2</accession>
<gene>
    <name evidence="5" type="ORF">P8192_07280</name>
</gene>
<proteinExistence type="predicted"/>
<sequence length="247" mass="27813">MTTTENTGRPFNLPEYFLLLALDSGGRFRVTEHDVNMGLAGAVLADLARRGRIVVTKNRVEIAEDPASILDAGDAPEGWQPENALEHPLDRVLSLMNDAPEPMDAEQWVNRLATRQLREVVVEALVERGAIQVKQIRRFGLLKRTRHFKNETFYELDLKVRLGVVMNREEPLDLVTWPLLSLMHVTGLLERLSPESRRPKITDLLKEKYESLESAQEKSIYESLHAVENAISEQLVATRGGPSGLNA</sequence>
<dbReference type="EMBL" id="CP121252">
    <property type="protein sequence ID" value="WFP15240.1"/>
    <property type="molecule type" value="Genomic_DNA"/>
</dbReference>
<dbReference type="RefSeq" id="WP_278155802.1">
    <property type="nucleotide sequence ID" value="NZ_CP121252.1"/>
</dbReference>
<dbReference type="Pfam" id="PF05719">
    <property type="entry name" value="GPP34"/>
    <property type="match status" value="1"/>
</dbReference>
<name>A0ABY8H2G2_9MICC</name>
<keyword evidence="4" id="KW-0472">Membrane</keyword>
<protein>
    <submittedName>
        <fullName evidence="5">GPP34 family phosphoprotein</fullName>
    </submittedName>
</protein>
<reference evidence="5 6" key="1">
    <citation type="submission" date="2023-04" db="EMBL/GenBank/DDBJ databases">
        <title>Funneling lignin-derived compounds into biodiesel using alkali-halophilic Citricoccus sp. P2.</title>
        <authorList>
            <person name="Luo C.-B."/>
        </authorList>
    </citation>
    <scope>NUCLEOTIDE SEQUENCE [LARGE SCALE GENOMIC DNA]</scope>
    <source>
        <strain evidence="5 6">P2</strain>
    </source>
</reference>
<dbReference type="Proteomes" id="UP001219037">
    <property type="component" value="Chromosome"/>
</dbReference>
<dbReference type="Gene3D" id="1.10.3630.10">
    <property type="entry name" value="yeast vps74-n-term truncation variant domain like"/>
    <property type="match status" value="1"/>
</dbReference>
<evidence type="ECO:0000256" key="1">
    <source>
        <dbReference type="ARBA" id="ARBA00004255"/>
    </source>
</evidence>
<keyword evidence="3" id="KW-0446">Lipid-binding</keyword>
<evidence type="ECO:0000313" key="6">
    <source>
        <dbReference type="Proteomes" id="UP001219037"/>
    </source>
</evidence>
<comment type="subcellular location">
    <subcellularLocation>
        <location evidence="1">Golgi apparatus membrane</location>
        <topology evidence="1">Peripheral membrane protein</topology>
        <orientation evidence="1">Cytoplasmic side</orientation>
    </subcellularLocation>
</comment>